<organism evidence="2 3">
    <name type="scientific">Suipraeoptans intestinalis</name>
    <dbReference type="NCBI Taxonomy" id="2606628"/>
    <lineage>
        <taxon>Bacteria</taxon>
        <taxon>Bacillati</taxon>
        <taxon>Bacillota</taxon>
        <taxon>Clostridia</taxon>
        <taxon>Lachnospirales</taxon>
        <taxon>Lachnospiraceae</taxon>
        <taxon>Suipraeoptans</taxon>
    </lineage>
</organism>
<gene>
    <name evidence="2" type="ORF">FYJ34_06850</name>
</gene>
<comment type="caution">
    <text evidence="2">The sequence shown here is derived from an EMBL/GenBank/DDBJ whole genome shotgun (WGS) entry which is preliminary data.</text>
</comment>
<dbReference type="Proteomes" id="UP000434409">
    <property type="component" value="Unassembled WGS sequence"/>
</dbReference>
<evidence type="ECO:0000313" key="2">
    <source>
        <dbReference type="EMBL" id="MSR93979.1"/>
    </source>
</evidence>
<dbReference type="AlphaFoldDB" id="A0A6N7V093"/>
<evidence type="ECO:0000256" key="1">
    <source>
        <dbReference type="SAM" id="Coils"/>
    </source>
</evidence>
<feature type="coiled-coil region" evidence="1">
    <location>
        <begin position="66"/>
        <end position="100"/>
    </location>
</feature>
<dbReference type="RefSeq" id="WP_154477259.1">
    <property type="nucleotide sequence ID" value="NZ_VULY01000018.1"/>
</dbReference>
<evidence type="ECO:0000313" key="3">
    <source>
        <dbReference type="Proteomes" id="UP000434409"/>
    </source>
</evidence>
<reference evidence="2 3" key="1">
    <citation type="submission" date="2019-08" db="EMBL/GenBank/DDBJ databases">
        <title>In-depth cultivation of the pig gut microbiome towards novel bacterial diversity and tailored functional studies.</title>
        <authorList>
            <person name="Wylensek D."/>
            <person name="Hitch T.C.A."/>
            <person name="Clavel T."/>
        </authorList>
    </citation>
    <scope>NUCLEOTIDE SEQUENCE [LARGE SCALE GENOMIC DNA]</scope>
    <source>
        <strain evidence="2 3">68-1-5</strain>
    </source>
</reference>
<name>A0A6N7V093_9FIRM</name>
<dbReference type="EMBL" id="VULY01000018">
    <property type="protein sequence ID" value="MSR93979.1"/>
    <property type="molecule type" value="Genomic_DNA"/>
</dbReference>
<protein>
    <submittedName>
        <fullName evidence="2">Uncharacterized protein</fullName>
    </submittedName>
</protein>
<keyword evidence="1" id="KW-0175">Coiled coil</keyword>
<accession>A0A6N7V093</accession>
<proteinExistence type="predicted"/>
<keyword evidence="3" id="KW-1185">Reference proteome</keyword>
<sequence length="231" mass="27009">MSWAERAYEYRTNGKRKQEDAEDIANRLIQRRNNLFERISKISNHKELVALNKELKALEADGYTDKNDLTMLRKQMKERVQELKQTLATNREEIVKKQDSLKKERYSESIETLTQVNAEADSILLRLLVQLSKDNVKNKVIVSDMMKRQDRATSVAIMKLSQMPVYEGLITPRMKENLLVLSKSDAEIKWQEKQNNRVAEVGKELADITMKRFMLDKAEAVIFPKENVMFE</sequence>